<sequence length="568" mass="62199">MAQKASSFSTIAILLLILISPSFASFPSVPILNSDSICNLTPHPDFCKSILPSDKSITKFDFSRICLRQSLSNAYSLLGSIKYFLRLPSTSYLSTIRALEDCKFLAELNVDFLSYTLQNINAKEDNNNLDSSMAETLHALLSAVLTNTETCLEGLGASEAASRVEKGLLPSILNGDRFHGISLAIFKHAWVHEITKPLTGRRNHGFLNLGKAKNSPLPLIMSGHDQAIYESVSGQKPAHPDVGEGVNVSQLVVVNPDGSGDFTTINEAVAAAPNNTGNGTQYFVIYVVSGVYEEYVVIPKKKQNLMMIGDGIDKTIITGNRSVADGNGMTTFNSATFAVVGSGFVAVNITFRNTAGAINHQAVAVRNGADKSTFYRCSFEGYQDTLYTHSLRQFYKECDIYGTIDFIFGNAAVVFQDCNIYPRLPLEHQFNTITAQGRRDPNQSTGISIQNCVIKAANDLASSNRTTKTYLGRPWKEFSRTIVMQSFMDDLIEPSGWAEWVGNFALDTLYYAEYRNSGPGSNTDARVNWQGYHKNLTGSDAAVFTVDNLIQGGTWLDPTGVPYNEDLD</sequence>
<evidence type="ECO:0000259" key="8">
    <source>
        <dbReference type="SMART" id="SM00856"/>
    </source>
</evidence>
<dbReference type="PROSITE" id="PS00503">
    <property type="entry name" value="PECTINESTERASE_2"/>
    <property type="match status" value="1"/>
</dbReference>
<feature type="active site" evidence="6">
    <location>
        <position position="405"/>
    </location>
</feature>
<dbReference type="OMA" id="MSAFYKC"/>
<dbReference type="InterPro" id="IPR033131">
    <property type="entry name" value="Pectinesterase_Asp_AS"/>
</dbReference>
<comment type="similarity">
    <text evidence="2">In the N-terminal section; belongs to the PMEI family.</text>
</comment>
<dbReference type="InterPro" id="IPR012334">
    <property type="entry name" value="Pectin_lyas_fold"/>
</dbReference>
<dbReference type="SMART" id="SM00856">
    <property type="entry name" value="PMEI"/>
    <property type="match status" value="1"/>
</dbReference>
<proteinExistence type="inferred from homology"/>
<feature type="chain" id="PRO_5010007534" description="Pectinesterase" evidence="7">
    <location>
        <begin position="25"/>
        <end position="568"/>
    </location>
</feature>
<comment type="similarity">
    <text evidence="3">In the C-terminal section; belongs to the pectinesterase family.</text>
</comment>
<dbReference type="UniPathway" id="UPA00545">
    <property type="reaction ID" value="UER00823"/>
</dbReference>
<dbReference type="CDD" id="cd15798">
    <property type="entry name" value="PMEI-like_3"/>
    <property type="match status" value="1"/>
</dbReference>
<dbReference type="GO" id="GO:0004857">
    <property type="term" value="F:enzyme inhibitor activity"/>
    <property type="evidence" value="ECO:0007669"/>
    <property type="project" value="InterPro"/>
</dbReference>
<dbReference type="NCBIfam" id="TIGR01614">
    <property type="entry name" value="PME_inhib"/>
    <property type="match status" value="1"/>
</dbReference>
<dbReference type="PANTHER" id="PTHR31707">
    <property type="entry name" value="PECTINESTERASE"/>
    <property type="match status" value="1"/>
</dbReference>
<dbReference type="SUPFAM" id="SSF51126">
    <property type="entry name" value="Pectin lyase-like"/>
    <property type="match status" value="1"/>
</dbReference>
<dbReference type="Proteomes" id="UP000188268">
    <property type="component" value="Unassembled WGS sequence"/>
</dbReference>
<dbReference type="GO" id="GO:0042545">
    <property type="term" value="P:cell wall modification"/>
    <property type="evidence" value="ECO:0007669"/>
    <property type="project" value="UniProtKB-UniRule"/>
</dbReference>
<dbReference type="Pfam" id="PF04043">
    <property type="entry name" value="PMEI"/>
    <property type="match status" value="1"/>
</dbReference>
<feature type="domain" description="Pectinesterase inhibitor" evidence="8">
    <location>
        <begin position="29"/>
        <end position="185"/>
    </location>
</feature>
<evidence type="ECO:0000256" key="4">
    <source>
        <dbReference type="ARBA" id="ARBA00022801"/>
    </source>
</evidence>
<organism evidence="9 10">
    <name type="scientific">Corchorus capsularis</name>
    <name type="common">Jute</name>
    <dbReference type="NCBI Taxonomy" id="210143"/>
    <lineage>
        <taxon>Eukaryota</taxon>
        <taxon>Viridiplantae</taxon>
        <taxon>Streptophyta</taxon>
        <taxon>Embryophyta</taxon>
        <taxon>Tracheophyta</taxon>
        <taxon>Spermatophyta</taxon>
        <taxon>Magnoliopsida</taxon>
        <taxon>eudicotyledons</taxon>
        <taxon>Gunneridae</taxon>
        <taxon>Pentapetalae</taxon>
        <taxon>rosids</taxon>
        <taxon>malvids</taxon>
        <taxon>Malvales</taxon>
        <taxon>Malvaceae</taxon>
        <taxon>Grewioideae</taxon>
        <taxon>Apeibeae</taxon>
        <taxon>Corchorus</taxon>
    </lineage>
</organism>
<evidence type="ECO:0000256" key="1">
    <source>
        <dbReference type="ARBA" id="ARBA00005184"/>
    </source>
</evidence>
<dbReference type="SUPFAM" id="SSF101148">
    <property type="entry name" value="Plant invertase/pectin methylesterase inhibitor"/>
    <property type="match status" value="1"/>
</dbReference>
<dbReference type="GO" id="GO:0045490">
    <property type="term" value="P:pectin catabolic process"/>
    <property type="evidence" value="ECO:0007669"/>
    <property type="project" value="UniProtKB-UniRule"/>
</dbReference>
<evidence type="ECO:0000313" key="9">
    <source>
        <dbReference type="EMBL" id="OMO98632.1"/>
    </source>
</evidence>
<evidence type="ECO:0000256" key="6">
    <source>
        <dbReference type="PROSITE-ProRule" id="PRU10040"/>
    </source>
</evidence>
<dbReference type="Pfam" id="PF01095">
    <property type="entry name" value="Pectinesterase"/>
    <property type="match status" value="1"/>
</dbReference>
<comment type="caution">
    <text evidence="9">The sequence shown here is derived from an EMBL/GenBank/DDBJ whole genome shotgun (WGS) entry which is preliminary data.</text>
</comment>
<dbReference type="InterPro" id="IPR035513">
    <property type="entry name" value="Invertase/methylesterase_inhib"/>
</dbReference>
<evidence type="ECO:0000313" key="10">
    <source>
        <dbReference type="Proteomes" id="UP000188268"/>
    </source>
</evidence>
<evidence type="ECO:0000256" key="3">
    <source>
        <dbReference type="ARBA" id="ARBA00007786"/>
    </source>
</evidence>
<dbReference type="InterPro" id="IPR000070">
    <property type="entry name" value="Pectinesterase_cat"/>
</dbReference>
<dbReference type="FunFam" id="2.160.20.10:FF:000001">
    <property type="entry name" value="Pectinesterase"/>
    <property type="match status" value="1"/>
</dbReference>
<gene>
    <name evidence="9" type="ORF">CCACVL1_04135</name>
</gene>
<keyword evidence="7" id="KW-0732">Signal</keyword>
<dbReference type="GO" id="GO:0030599">
    <property type="term" value="F:pectinesterase activity"/>
    <property type="evidence" value="ECO:0007669"/>
    <property type="project" value="UniProtKB-UniRule"/>
</dbReference>
<feature type="signal peptide" evidence="7">
    <location>
        <begin position="1"/>
        <end position="24"/>
    </location>
</feature>
<evidence type="ECO:0000256" key="7">
    <source>
        <dbReference type="RuleBase" id="RU000589"/>
    </source>
</evidence>
<reference evidence="9 10" key="1">
    <citation type="submission" date="2013-09" db="EMBL/GenBank/DDBJ databases">
        <title>Corchorus capsularis genome sequencing.</title>
        <authorList>
            <person name="Alam M."/>
            <person name="Haque M.S."/>
            <person name="Islam M.S."/>
            <person name="Emdad E.M."/>
            <person name="Islam M.M."/>
            <person name="Ahmed B."/>
            <person name="Halim A."/>
            <person name="Hossen Q.M.M."/>
            <person name="Hossain M.Z."/>
            <person name="Ahmed R."/>
            <person name="Khan M.M."/>
            <person name="Islam R."/>
            <person name="Rashid M.M."/>
            <person name="Khan S.A."/>
            <person name="Rahman M.S."/>
            <person name="Alam M."/>
        </authorList>
    </citation>
    <scope>NUCLEOTIDE SEQUENCE [LARGE SCALE GENOMIC DNA]</scope>
    <source>
        <strain evidence="10">cv. CVL-1</strain>
        <tissue evidence="9">Whole seedling</tissue>
    </source>
</reference>
<dbReference type="Gene3D" id="1.20.140.40">
    <property type="entry name" value="Invertase/pectin methylesterase inhibitor family protein"/>
    <property type="match status" value="1"/>
</dbReference>
<keyword evidence="10" id="KW-1185">Reference proteome</keyword>
<dbReference type="Gene3D" id="2.160.20.10">
    <property type="entry name" value="Single-stranded right-handed beta-helix, Pectin lyase-like"/>
    <property type="match status" value="1"/>
</dbReference>
<dbReference type="OrthoDB" id="2019149at2759"/>
<name>A0A1R3JUQ7_COCAP</name>
<keyword evidence="4 7" id="KW-0378">Hydrolase</keyword>
<comment type="catalytic activity">
    <reaction evidence="7">
        <text>[(1-&gt;4)-alpha-D-galacturonosyl methyl ester](n) + n H2O = [(1-&gt;4)-alpha-D-galacturonosyl](n) + n methanol + n H(+)</text>
        <dbReference type="Rhea" id="RHEA:22380"/>
        <dbReference type="Rhea" id="RHEA-COMP:14570"/>
        <dbReference type="Rhea" id="RHEA-COMP:14573"/>
        <dbReference type="ChEBI" id="CHEBI:15377"/>
        <dbReference type="ChEBI" id="CHEBI:15378"/>
        <dbReference type="ChEBI" id="CHEBI:17790"/>
        <dbReference type="ChEBI" id="CHEBI:140522"/>
        <dbReference type="ChEBI" id="CHEBI:140523"/>
        <dbReference type="EC" id="3.1.1.11"/>
    </reaction>
</comment>
<dbReference type="InterPro" id="IPR011050">
    <property type="entry name" value="Pectin_lyase_fold/virulence"/>
</dbReference>
<dbReference type="EMBL" id="AWWV01007043">
    <property type="protein sequence ID" value="OMO98632.1"/>
    <property type="molecule type" value="Genomic_DNA"/>
</dbReference>
<protein>
    <recommendedName>
        <fullName evidence="7">Pectinesterase</fullName>
        <ecNumber evidence="7">3.1.1.11</ecNumber>
    </recommendedName>
</protein>
<dbReference type="InterPro" id="IPR006501">
    <property type="entry name" value="Pectinesterase_inhib_dom"/>
</dbReference>
<accession>A0A1R3JUQ7</accession>
<dbReference type="Gramene" id="OMO98632">
    <property type="protein sequence ID" value="OMO98632"/>
    <property type="gene ID" value="CCACVL1_04135"/>
</dbReference>
<keyword evidence="5 7" id="KW-0063">Aspartyl esterase</keyword>
<evidence type="ECO:0000256" key="2">
    <source>
        <dbReference type="ARBA" id="ARBA00006027"/>
    </source>
</evidence>
<dbReference type="STRING" id="210143.A0A1R3JUQ7"/>
<comment type="pathway">
    <text evidence="1 7">Glycan metabolism; pectin degradation; 2-dehydro-3-deoxy-D-gluconate from pectin: step 1/5.</text>
</comment>
<dbReference type="EC" id="3.1.1.11" evidence="7"/>
<dbReference type="AlphaFoldDB" id="A0A1R3JUQ7"/>
<evidence type="ECO:0000256" key="5">
    <source>
        <dbReference type="ARBA" id="ARBA00023085"/>
    </source>
</evidence>